<proteinExistence type="predicted"/>
<feature type="compositionally biased region" description="Gly residues" evidence="1">
    <location>
        <begin position="55"/>
        <end position="71"/>
    </location>
</feature>
<evidence type="ECO:0000313" key="3">
    <source>
        <dbReference type="Proteomes" id="UP001550044"/>
    </source>
</evidence>
<evidence type="ECO:0008006" key="4">
    <source>
        <dbReference type="Google" id="ProtNLM"/>
    </source>
</evidence>
<organism evidence="2 3">
    <name type="scientific">Streptomyces sp. 900116325</name>
    <dbReference type="NCBI Taxonomy" id="3154295"/>
    <lineage>
        <taxon>Bacteria</taxon>
        <taxon>Bacillati</taxon>
        <taxon>Actinomycetota</taxon>
        <taxon>Actinomycetes</taxon>
        <taxon>Kitasatosporales</taxon>
        <taxon>Streptomycetaceae</taxon>
        <taxon>Streptomyces</taxon>
    </lineage>
</organism>
<dbReference type="RefSeq" id="WP_356709722.1">
    <property type="nucleotide sequence ID" value="NZ_JBEXIP010000008.1"/>
</dbReference>
<gene>
    <name evidence="2" type="ORF">ABZV61_13975</name>
</gene>
<name>A0ABV2U7Q9_9ACTN</name>
<sequence length="81" mass="7232">MASSPSGTLIASLRSCTAGDSDGPGAESDGSGSGVLGGSGVAGPDGSEGPDGSDDGPGGCCGPPDPGGEGIGRCPPRVGSG</sequence>
<protein>
    <recommendedName>
        <fullName evidence="4">Collagen triple helix repeat protein</fullName>
    </recommendedName>
</protein>
<evidence type="ECO:0000313" key="2">
    <source>
        <dbReference type="EMBL" id="MET8433877.1"/>
    </source>
</evidence>
<accession>A0ABV2U7Q9</accession>
<dbReference type="Proteomes" id="UP001550044">
    <property type="component" value="Unassembled WGS sequence"/>
</dbReference>
<comment type="caution">
    <text evidence="2">The sequence shown here is derived from an EMBL/GenBank/DDBJ whole genome shotgun (WGS) entry which is preliminary data.</text>
</comment>
<feature type="region of interest" description="Disordered" evidence="1">
    <location>
        <begin position="1"/>
        <end position="81"/>
    </location>
</feature>
<reference evidence="2 3" key="1">
    <citation type="submission" date="2024-06" db="EMBL/GenBank/DDBJ databases">
        <title>The Natural Products Discovery Center: Release of the First 8490 Sequenced Strains for Exploring Actinobacteria Biosynthetic Diversity.</title>
        <authorList>
            <person name="Kalkreuter E."/>
            <person name="Kautsar S.A."/>
            <person name="Yang D."/>
            <person name="Bader C.D."/>
            <person name="Teijaro C.N."/>
            <person name="Fluegel L."/>
            <person name="Davis C.M."/>
            <person name="Simpson J.R."/>
            <person name="Lauterbach L."/>
            <person name="Steele A.D."/>
            <person name="Gui C."/>
            <person name="Meng S."/>
            <person name="Li G."/>
            <person name="Viehrig K."/>
            <person name="Ye F."/>
            <person name="Su P."/>
            <person name="Kiefer A.F."/>
            <person name="Nichols A."/>
            <person name="Cepeda A.J."/>
            <person name="Yan W."/>
            <person name="Fan B."/>
            <person name="Jiang Y."/>
            <person name="Adhikari A."/>
            <person name="Zheng C.-J."/>
            <person name="Schuster L."/>
            <person name="Cowan T.M."/>
            <person name="Smanski M.J."/>
            <person name="Chevrette M.G."/>
            <person name="De Carvalho L.P.S."/>
            <person name="Shen B."/>
        </authorList>
    </citation>
    <scope>NUCLEOTIDE SEQUENCE [LARGE SCALE GENOMIC DNA]</scope>
    <source>
        <strain evidence="2 3">NPDC005137</strain>
    </source>
</reference>
<feature type="compositionally biased region" description="Gly residues" evidence="1">
    <location>
        <begin position="31"/>
        <end position="43"/>
    </location>
</feature>
<keyword evidence="3" id="KW-1185">Reference proteome</keyword>
<evidence type="ECO:0000256" key="1">
    <source>
        <dbReference type="SAM" id="MobiDB-lite"/>
    </source>
</evidence>
<dbReference type="EMBL" id="JBEXIP010000008">
    <property type="protein sequence ID" value="MET8433877.1"/>
    <property type="molecule type" value="Genomic_DNA"/>
</dbReference>